<keyword evidence="2" id="KW-1185">Reference proteome</keyword>
<accession>A0A1I4G9W3</accession>
<name>A0A1I4G9W3_9HYPH</name>
<proteinExistence type="predicted"/>
<evidence type="ECO:0000313" key="2">
    <source>
        <dbReference type="Proteomes" id="UP000199598"/>
    </source>
</evidence>
<reference evidence="1 2" key="1">
    <citation type="submission" date="2016-10" db="EMBL/GenBank/DDBJ databases">
        <authorList>
            <person name="Varghese N."/>
            <person name="Submissions S."/>
        </authorList>
    </citation>
    <scope>NUCLEOTIDE SEQUENCE [LARGE SCALE GENOMIC DNA]</scope>
    <source>
        <strain evidence="1 2">DSM 16392</strain>
    </source>
</reference>
<dbReference type="EMBL" id="FOSK01000036">
    <property type="protein sequence ID" value="SFL26659.1"/>
    <property type="molecule type" value="Genomic_DNA"/>
</dbReference>
<dbReference type="Proteomes" id="UP000199598">
    <property type="component" value="Unassembled WGS sequence"/>
</dbReference>
<evidence type="ECO:0000313" key="1">
    <source>
        <dbReference type="EMBL" id="SFL26659.1"/>
    </source>
</evidence>
<dbReference type="RefSeq" id="WP_093524414.1">
    <property type="nucleotide sequence ID" value="NZ_FOSK01000036.1"/>
</dbReference>
<comment type="caution">
    <text evidence="1">The sequence shown here is derived from an EMBL/GenBank/DDBJ whole genome shotgun (WGS) entry which is preliminary data.</text>
</comment>
<sequence>MHLLFVLAARGHFVCTSGLKANHADRQLQVNERHFNMTLYLTGTIQKVADLSLSSMELVGQNFDRPSGLDNLGSKSLETGLVLQLQYRT</sequence>
<organism evidence="1 2">
    <name type="scientific">Pseudovibrio ascidiaceicola</name>
    <dbReference type="NCBI Taxonomy" id="285279"/>
    <lineage>
        <taxon>Bacteria</taxon>
        <taxon>Pseudomonadati</taxon>
        <taxon>Pseudomonadota</taxon>
        <taxon>Alphaproteobacteria</taxon>
        <taxon>Hyphomicrobiales</taxon>
        <taxon>Stappiaceae</taxon>
        <taxon>Pseudovibrio</taxon>
    </lineage>
</organism>
<gene>
    <name evidence="1" type="ORF">SAMN04488518_1362</name>
</gene>
<protein>
    <submittedName>
        <fullName evidence="1">Uncharacterized protein</fullName>
    </submittedName>
</protein>